<sequence>MPLQSSLNIQRLLADKQIVVPDYQRAYAWDIPSDSSRSSQVDVFLADLERHQLSHSRSPYYFGHFLFERTAEKLHIIDGQQRLTTITLFLQALICRLRTLRALNEEEESCVRDMIRCGHLLRFQTIDYDRQVMNDVVFDGVKIDYSALETKSALRILRAFDYFTQQLRDKPLAWLVRMLAVVAQARCTAHLVHDKAEAIQMFIFQNNRGKRPSNLEVTKAQFMYAVHLRAEDPHLRERLIEDLNARFGRIYKAIASTGYRIDEDDVLLYTLRVQHNSLWESAPLESIEQALSSDDALDFIQRFVKLLEASFVYLSAFFGRDEKEHFAIHSLVCLGSLAIALPFIIKAYRQVMPMENINALCSAFEGLLLRHRLIGSRADLTSRLNDVFATFCESDADIQPLLDRIAHLKSAQKGWWAFWNDAKLEEALEGDISHASARHLLWKYEVHLEGEGQQGYHPRRFDRIERPELEHIAPRSEPSCDVHGYGEYSEDFRSLYLNCLGNYLLLSKSHNCAVGNIPFARKLATYNHSAQQREIQSFLGEDGVWGMDAIDKRHERMVGVLMQQL</sequence>
<dbReference type="Pfam" id="PF07510">
    <property type="entry name" value="GmrSD_C"/>
    <property type="match status" value="1"/>
</dbReference>
<dbReference type="RefSeq" id="WP_217869602.1">
    <property type="nucleotide sequence ID" value="NZ_CP077077.1"/>
</dbReference>
<keyword evidence="3" id="KW-0540">Nuclease</keyword>
<evidence type="ECO:0000313" key="4">
    <source>
        <dbReference type="Proteomes" id="UP000824010"/>
    </source>
</evidence>
<reference evidence="3 4" key="1">
    <citation type="journal article" date="2021" name="Microorganisms">
        <title>The Ever-Expanding Pseudomonas Genus: Description of 43 New Species and Partition of the Pseudomonas putida Group.</title>
        <authorList>
            <person name="Girard L."/>
            <person name="Lood C."/>
            <person name="Hofte M."/>
            <person name="Vandamme P."/>
            <person name="Rokni-Zadeh H."/>
            <person name="van Noort V."/>
            <person name="Lavigne R."/>
            <person name="De Mot R."/>
        </authorList>
    </citation>
    <scope>NUCLEOTIDE SEQUENCE [LARGE SCALE GENOMIC DNA]</scope>
    <source>
        <strain evidence="3 4">COW77</strain>
    </source>
</reference>
<name>A0ABX8NSB1_9PSED</name>
<dbReference type="InterPro" id="IPR011089">
    <property type="entry name" value="GmrSD_C"/>
</dbReference>
<evidence type="ECO:0000313" key="3">
    <source>
        <dbReference type="EMBL" id="QXH58929.1"/>
    </source>
</evidence>
<evidence type="ECO:0000259" key="2">
    <source>
        <dbReference type="Pfam" id="PF07510"/>
    </source>
</evidence>
<organism evidence="3 4">
    <name type="scientific">Pseudomonas maumuensis</name>
    <dbReference type="NCBI Taxonomy" id="2842354"/>
    <lineage>
        <taxon>Bacteria</taxon>
        <taxon>Pseudomonadati</taxon>
        <taxon>Pseudomonadota</taxon>
        <taxon>Gammaproteobacteria</taxon>
        <taxon>Pseudomonadales</taxon>
        <taxon>Pseudomonadaceae</taxon>
        <taxon>Pseudomonas</taxon>
    </lineage>
</organism>
<gene>
    <name evidence="3" type="ORF">KSS90_12220</name>
</gene>
<dbReference type="EMBL" id="CP077077">
    <property type="protein sequence ID" value="QXH58929.1"/>
    <property type="molecule type" value="Genomic_DNA"/>
</dbReference>
<keyword evidence="4" id="KW-1185">Reference proteome</keyword>
<protein>
    <submittedName>
        <fullName evidence="3">DUF262 domain-containing HNH endonuclease family protein</fullName>
    </submittedName>
</protein>
<dbReference type="Proteomes" id="UP000824010">
    <property type="component" value="Chromosome"/>
</dbReference>
<accession>A0ABX8NSB1</accession>
<feature type="domain" description="GmrSD restriction endonucleases C-terminal" evidence="2">
    <location>
        <begin position="431"/>
        <end position="559"/>
    </location>
</feature>
<proteinExistence type="predicted"/>
<evidence type="ECO:0000259" key="1">
    <source>
        <dbReference type="Pfam" id="PF03235"/>
    </source>
</evidence>
<keyword evidence="3" id="KW-0378">Hydrolase</keyword>
<dbReference type="PANTHER" id="PTHR35149:SF1">
    <property type="entry name" value="DUF5655 DOMAIN-CONTAINING PROTEIN"/>
    <property type="match status" value="1"/>
</dbReference>
<dbReference type="InterPro" id="IPR004919">
    <property type="entry name" value="GmrSD_N"/>
</dbReference>
<feature type="domain" description="GmrSD restriction endonucleases N-terminal" evidence="1">
    <location>
        <begin position="10"/>
        <end position="222"/>
    </location>
</feature>
<dbReference type="GO" id="GO:0004519">
    <property type="term" value="F:endonuclease activity"/>
    <property type="evidence" value="ECO:0007669"/>
    <property type="project" value="UniProtKB-KW"/>
</dbReference>
<keyword evidence="3" id="KW-0255">Endonuclease</keyword>
<dbReference type="Pfam" id="PF03235">
    <property type="entry name" value="GmrSD_N"/>
    <property type="match status" value="1"/>
</dbReference>
<dbReference type="PANTHER" id="PTHR35149">
    <property type="entry name" value="SLL5132 PROTEIN"/>
    <property type="match status" value="1"/>
</dbReference>